<dbReference type="PATRIC" id="fig|394096.3.peg.846"/>
<keyword evidence="2" id="KW-1185">Reference proteome</keyword>
<dbReference type="Pfam" id="PF09536">
    <property type="entry name" value="DUF2378"/>
    <property type="match status" value="1"/>
</dbReference>
<evidence type="ECO:0000313" key="1">
    <source>
        <dbReference type="EMBL" id="KFE71067.1"/>
    </source>
</evidence>
<dbReference type="Proteomes" id="UP000028725">
    <property type="component" value="Unassembled WGS sequence"/>
</dbReference>
<organism evidence="1 2">
    <name type="scientific">Hyalangium minutum</name>
    <dbReference type="NCBI Taxonomy" id="394096"/>
    <lineage>
        <taxon>Bacteria</taxon>
        <taxon>Pseudomonadati</taxon>
        <taxon>Myxococcota</taxon>
        <taxon>Myxococcia</taxon>
        <taxon>Myxococcales</taxon>
        <taxon>Cystobacterineae</taxon>
        <taxon>Archangiaceae</taxon>
        <taxon>Hyalangium</taxon>
    </lineage>
</organism>
<dbReference type="EMBL" id="JMCB01000002">
    <property type="protein sequence ID" value="KFE71067.1"/>
    <property type="molecule type" value="Genomic_DNA"/>
</dbReference>
<dbReference type="NCBIfam" id="TIGR02265">
    <property type="entry name" value="Mxa_TIGR02265"/>
    <property type="match status" value="1"/>
</dbReference>
<accession>A0A085WTQ4</accession>
<evidence type="ECO:0000313" key="2">
    <source>
        <dbReference type="Proteomes" id="UP000028725"/>
    </source>
</evidence>
<reference evidence="1 2" key="1">
    <citation type="submission" date="2014-04" db="EMBL/GenBank/DDBJ databases">
        <title>Genome assembly of Hyalangium minutum DSM 14724.</title>
        <authorList>
            <person name="Sharma G."/>
            <person name="Subramanian S."/>
        </authorList>
    </citation>
    <scope>NUCLEOTIDE SEQUENCE [LARGE SCALE GENOMIC DNA]</scope>
    <source>
        <strain evidence="1 2">DSM 14724</strain>
    </source>
</reference>
<comment type="caution">
    <text evidence="1">The sequence shown here is derived from an EMBL/GenBank/DDBJ whole genome shotgun (WGS) entry which is preliminary data.</text>
</comment>
<gene>
    <name evidence="1" type="ORF">DB31_3197</name>
</gene>
<dbReference type="OrthoDB" id="5506889at2"/>
<evidence type="ECO:0008006" key="3">
    <source>
        <dbReference type="Google" id="ProtNLM"/>
    </source>
</evidence>
<dbReference type="STRING" id="394096.DB31_3197"/>
<proteinExistence type="predicted"/>
<dbReference type="AlphaFoldDB" id="A0A085WTQ4"/>
<protein>
    <recommendedName>
        <fullName evidence="3">Guanylate cyclase-related protein</fullName>
    </recommendedName>
</protein>
<name>A0A085WTQ4_9BACT</name>
<dbReference type="InterPro" id="IPR011751">
    <property type="entry name" value="Mxa_paralog_2265"/>
</dbReference>
<dbReference type="RefSeq" id="WP_044182566.1">
    <property type="nucleotide sequence ID" value="NZ_JMCB01000002.1"/>
</dbReference>
<sequence length="183" mass="20843">MQEKLVFDQTLEGLFVRGLDGRVTPTLKLHLREVGVDLDRKLLPAYPFETWCSCVRVAAQTLYAETPQEEAYRELGERMVDGYRGTMMGRALFSVLQLLGPRRVLSRVQQSFRSGNNYTEVRTEDLGPTHLRLWVNEAGPTRYLMQGAILAGMRGCGVQEAQVRVRGFTAEDVTFEVEWREKG</sequence>